<dbReference type="EMBL" id="QLNQ01000001">
    <property type="protein sequence ID" value="RCK66647.1"/>
    <property type="molecule type" value="Genomic_DNA"/>
</dbReference>
<protein>
    <submittedName>
        <fullName evidence="1">Uncharacterized protein</fullName>
    </submittedName>
</protein>
<reference evidence="1 2" key="1">
    <citation type="submission" date="2018-06" db="EMBL/GenBank/DDBJ databases">
        <title>Whole genome sequencing of Candida tropicalis (genome annotated by CSBL at Korea University).</title>
        <authorList>
            <person name="Ahn J."/>
        </authorList>
    </citation>
    <scope>NUCLEOTIDE SEQUENCE [LARGE SCALE GENOMIC DNA]</scope>
    <source>
        <strain evidence="1 2">ATCC 20962</strain>
    </source>
</reference>
<sequence length="66" mass="7709">MNCGYYTILLSKQPYVTYGQIILRVINTLKQLNLFHATTTTPDQLNNKLSFQLLNHSFYLKNRGML</sequence>
<organism evidence="1 2">
    <name type="scientific">Candida viswanathii</name>
    <dbReference type="NCBI Taxonomy" id="5486"/>
    <lineage>
        <taxon>Eukaryota</taxon>
        <taxon>Fungi</taxon>
        <taxon>Dikarya</taxon>
        <taxon>Ascomycota</taxon>
        <taxon>Saccharomycotina</taxon>
        <taxon>Pichiomycetes</taxon>
        <taxon>Debaryomycetaceae</taxon>
        <taxon>Candida/Lodderomyces clade</taxon>
        <taxon>Candida</taxon>
    </lineage>
</organism>
<name>A0A367YLJ4_9ASCO</name>
<keyword evidence="2" id="KW-1185">Reference proteome</keyword>
<accession>A0A367YLJ4</accession>
<evidence type="ECO:0000313" key="2">
    <source>
        <dbReference type="Proteomes" id="UP000253472"/>
    </source>
</evidence>
<evidence type="ECO:0000313" key="1">
    <source>
        <dbReference type="EMBL" id="RCK66647.1"/>
    </source>
</evidence>
<proteinExistence type="predicted"/>
<dbReference type="Proteomes" id="UP000253472">
    <property type="component" value="Unassembled WGS sequence"/>
</dbReference>
<comment type="caution">
    <text evidence="1">The sequence shown here is derived from an EMBL/GenBank/DDBJ whole genome shotgun (WGS) entry which is preliminary data.</text>
</comment>
<gene>
    <name evidence="1" type="ORF">Cantr_03357</name>
</gene>
<dbReference type="AlphaFoldDB" id="A0A367YLJ4"/>